<evidence type="ECO:0000256" key="3">
    <source>
        <dbReference type="ARBA" id="ARBA00022670"/>
    </source>
</evidence>
<protein>
    <recommendedName>
        <fullName evidence="11">Xaa-Pro dipeptidase</fullName>
        <ecNumber evidence="10">3.4.13.9</ecNumber>
    </recommendedName>
    <alternativeName>
        <fullName evidence="14">Imidodipeptidase</fullName>
    </alternativeName>
    <alternativeName>
        <fullName evidence="12">Peptidase D</fullName>
    </alternativeName>
    <alternativeName>
        <fullName evidence="13">Proline dipeptidase</fullName>
    </alternativeName>
</protein>
<dbReference type="AlphaFoldDB" id="A0A0A9YBK3"/>
<gene>
    <name evidence="17" type="primary">PEPD_3</name>
    <name evidence="17" type="ORF">CM83_3960</name>
</gene>
<dbReference type="SUPFAM" id="SSF55920">
    <property type="entry name" value="Creatinase/aminopeptidase"/>
    <property type="match status" value="1"/>
</dbReference>
<keyword evidence="6" id="KW-0224">Dipeptidase</keyword>
<keyword evidence="7" id="KW-0482">Metalloprotease</keyword>
<evidence type="ECO:0000256" key="5">
    <source>
        <dbReference type="ARBA" id="ARBA00022801"/>
    </source>
</evidence>
<evidence type="ECO:0000256" key="15">
    <source>
        <dbReference type="ARBA" id="ARBA00048994"/>
    </source>
</evidence>
<keyword evidence="3" id="KW-0645">Protease</keyword>
<dbReference type="Gene3D" id="3.40.350.10">
    <property type="entry name" value="Creatinase/prolidase N-terminal domain"/>
    <property type="match status" value="1"/>
</dbReference>
<evidence type="ECO:0000256" key="2">
    <source>
        <dbReference type="ARBA" id="ARBA00011738"/>
    </source>
</evidence>
<evidence type="ECO:0000259" key="16">
    <source>
        <dbReference type="SMART" id="SM01011"/>
    </source>
</evidence>
<dbReference type="InterPro" id="IPR007865">
    <property type="entry name" value="Aminopep_P_N"/>
</dbReference>
<evidence type="ECO:0000313" key="18">
    <source>
        <dbReference type="EMBL" id="JAG53145.1"/>
    </source>
</evidence>
<dbReference type="SMART" id="SM01011">
    <property type="entry name" value="AMP_N"/>
    <property type="match status" value="1"/>
</dbReference>
<comment type="catalytic activity">
    <reaction evidence="15">
        <text>Xaa-L-Pro dipeptide + H2O = an L-alpha-amino acid + L-proline</text>
        <dbReference type="Rhea" id="RHEA:76407"/>
        <dbReference type="ChEBI" id="CHEBI:15377"/>
        <dbReference type="ChEBI" id="CHEBI:59869"/>
        <dbReference type="ChEBI" id="CHEBI:60039"/>
        <dbReference type="ChEBI" id="CHEBI:195196"/>
        <dbReference type="EC" id="3.4.13.9"/>
    </reaction>
</comment>
<dbReference type="GO" id="GO:0030145">
    <property type="term" value="F:manganese ion binding"/>
    <property type="evidence" value="ECO:0007669"/>
    <property type="project" value="InterPro"/>
</dbReference>
<dbReference type="GO" id="GO:0070006">
    <property type="term" value="F:metalloaminopeptidase activity"/>
    <property type="evidence" value="ECO:0007669"/>
    <property type="project" value="InterPro"/>
</dbReference>
<sequence>MRMQNYKQHMKRFLKVYQLLHGGELDYADALKMVNSGSVREAYTCGLRDHKETRSYWELSRQSFPVKMETFTVNRRRLLRELSAKYSRAVVLLKGGEEIYQYDSTEKYEFRQESFFLWTFGATEPNLWGLLDCWTGRAVLLSQSRLLDEEDTDYNRRKMGLPILEELKAKYEVDQVAYFDQMEEILMEFSPASILILSGINEDSGRPFPAINFGSNVEINIDDFCLYGIMSDLRVIKTNFELDLMRYASKITSLAHRLMMKRITADSYEYQAAALFKFFVHFVGGCSALSGKPICSSGRNTSDPDYSANTRLIKCGEVVIFDMGASFYGYSSSVACTIPVGGLFNLEQKTIYNIVLRTRDAALENIKAGVFWSEIHEQSMKTLLAGLVEIGVLKGDVDEMLNAGVSNVFMPYGIGHFIGLDRFDVGGFTETAPEKRGSSKHLVSLRTLRMLKPGMVMVLQVGCYFIPQDIVTATADQLIKEYFVKERINRFLSLGGIFMKDNIIITHQGYEMLTDLPRTVQDIESWMAGKYNDDFNFGFTQHDNEKKDELWIGAKKNPCVDDAVYNRT</sequence>
<evidence type="ECO:0000256" key="7">
    <source>
        <dbReference type="ARBA" id="ARBA00023049"/>
    </source>
</evidence>
<evidence type="ECO:0000256" key="11">
    <source>
        <dbReference type="ARBA" id="ARBA00044141"/>
    </source>
</evidence>
<evidence type="ECO:0000256" key="4">
    <source>
        <dbReference type="ARBA" id="ARBA00022723"/>
    </source>
</evidence>
<dbReference type="Pfam" id="PF05195">
    <property type="entry name" value="AMP_N"/>
    <property type="match status" value="1"/>
</dbReference>
<evidence type="ECO:0000256" key="8">
    <source>
        <dbReference type="ARBA" id="ARBA00023211"/>
    </source>
</evidence>
<reference evidence="17" key="1">
    <citation type="journal article" date="2014" name="PLoS ONE">
        <title>Transcriptome-Based Identification of ABC Transporters in the Western Tarnished Plant Bug Lygus hesperus.</title>
        <authorList>
            <person name="Hull J.J."/>
            <person name="Chaney K."/>
            <person name="Geib S.M."/>
            <person name="Fabrick J.A."/>
            <person name="Brent C.S."/>
            <person name="Walsh D."/>
            <person name="Lavine L.C."/>
        </authorList>
    </citation>
    <scope>NUCLEOTIDE SEQUENCE</scope>
</reference>
<reference evidence="17" key="2">
    <citation type="submission" date="2014-07" db="EMBL/GenBank/DDBJ databases">
        <authorList>
            <person name="Hull J."/>
        </authorList>
    </citation>
    <scope>NUCLEOTIDE SEQUENCE</scope>
</reference>
<name>A0A0A9YBK3_LYGHE</name>
<comment type="similarity">
    <text evidence="9">Belongs to the peptidase M24B family. Eukaryotic-type prolidase subfamily.</text>
</comment>
<keyword evidence="4" id="KW-0479">Metal-binding</keyword>
<evidence type="ECO:0000256" key="13">
    <source>
        <dbReference type="ARBA" id="ARBA00044284"/>
    </source>
</evidence>
<evidence type="ECO:0000256" key="6">
    <source>
        <dbReference type="ARBA" id="ARBA00022997"/>
    </source>
</evidence>
<evidence type="ECO:0000313" key="17">
    <source>
        <dbReference type="EMBL" id="JAG29534.1"/>
    </source>
</evidence>
<dbReference type="PANTHER" id="PTHR48480:SF2">
    <property type="entry name" value="PEPTIDASE D"/>
    <property type="match status" value="1"/>
</dbReference>
<feature type="domain" description="Aminopeptidase P N-terminal" evidence="16">
    <location>
        <begin position="66"/>
        <end position="205"/>
    </location>
</feature>
<evidence type="ECO:0000256" key="1">
    <source>
        <dbReference type="ARBA" id="ARBA00001936"/>
    </source>
</evidence>
<evidence type="ECO:0000256" key="12">
    <source>
        <dbReference type="ARBA" id="ARBA00044252"/>
    </source>
</evidence>
<organism evidence="17">
    <name type="scientific">Lygus hesperus</name>
    <name type="common">Western plant bug</name>
    <dbReference type="NCBI Taxonomy" id="30085"/>
    <lineage>
        <taxon>Eukaryota</taxon>
        <taxon>Metazoa</taxon>
        <taxon>Ecdysozoa</taxon>
        <taxon>Arthropoda</taxon>
        <taxon>Hexapoda</taxon>
        <taxon>Insecta</taxon>
        <taxon>Pterygota</taxon>
        <taxon>Neoptera</taxon>
        <taxon>Paraneoptera</taxon>
        <taxon>Hemiptera</taxon>
        <taxon>Heteroptera</taxon>
        <taxon>Panheteroptera</taxon>
        <taxon>Cimicomorpha</taxon>
        <taxon>Miridae</taxon>
        <taxon>Mirini</taxon>
        <taxon>Lygus</taxon>
    </lineage>
</organism>
<dbReference type="PANTHER" id="PTHR48480">
    <property type="match status" value="1"/>
</dbReference>
<evidence type="ECO:0000256" key="9">
    <source>
        <dbReference type="ARBA" id="ARBA00043990"/>
    </source>
</evidence>
<keyword evidence="8" id="KW-0464">Manganese</keyword>
<accession>A0A0A9YBK3</accession>
<keyword evidence="5" id="KW-0378">Hydrolase</keyword>
<reference evidence="18" key="3">
    <citation type="submission" date="2014-09" db="EMBL/GenBank/DDBJ databases">
        <authorList>
            <person name="Magalhaes I.L.F."/>
            <person name="Oliveira U."/>
            <person name="Santos F.R."/>
            <person name="Vidigal T.H.D.A."/>
            <person name="Brescovit A.D."/>
            <person name="Santos A.J."/>
        </authorList>
    </citation>
    <scope>NUCLEOTIDE SEQUENCE</scope>
</reference>
<dbReference type="InterPro" id="IPR029149">
    <property type="entry name" value="Creatin/AminoP/Spt16_N"/>
</dbReference>
<dbReference type="GO" id="GO:0102009">
    <property type="term" value="F:proline dipeptidase activity"/>
    <property type="evidence" value="ECO:0007669"/>
    <property type="project" value="UniProtKB-EC"/>
</dbReference>
<dbReference type="GO" id="GO:0006508">
    <property type="term" value="P:proteolysis"/>
    <property type="evidence" value="ECO:0007669"/>
    <property type="project" value="UniProtKB-KW"/>
</dbReference>
<comment type="subunit">
    <text evidence="2">Homodimer.</text>
</comment>
<proteinExistence type="inferred from homology"/>
<evidence type="ECO:0000256" key="10">
    <source>
        <dbReference type="ARBA" id="ARBA00044051"/>
    </source>
</evidence>
<dbReference type="Pfam" id="PF00557">
    <property type="entry name" value="Peptidase_M24"/>
    <property type="match status" value="1"/>
</dbReference>
<dbReference type="EC" id="3.4.13.9" evidence="10"/>
<dbReference type="EMBL" id="GBRD01012679">
    <property type="protein sequence ID" value="JAG53145.1"/>
    <property type="molecule type" value="Transcribed_RNA"/>
</dbReference>
<dbReference type="InterPro" id="IPR036005">
    <property type="entry name" value="Creatinase/aminopeptidase-like"/>
</dbReference>
<dbReference type="Gene3D" id="3.90.230.10">
    <property type="entry name" value="Creatinase/methionine aminopeptidase superfamily"/>
    <property type="match status" value="1"/>
</dbReference>
<comment type="cofactor">
    <cofactor evidence="1">
        <name>Mn(2+)</name>
        <dbReference type="ChEBI" id="CHEBI:29035"/>
    </cofactor>
</comment>
<dbReference type="EMBL" id="GBHO01014070">
    <property type="protein sequence ID" value="JAG29534.1"/>
    <property type="molecule type" value="Transcribed_RNA"/>
</dbReference>
<dbReference type="InterPro" id="IPR000994">
    <property type="entry name" value="Pept_M24"/>
</dbReference>
<dbReference type="SUPFAM" id="SSF53092">
    <property type="entry name" value="Creatinase/prolidase N-terminal domain"/>
    <property type="match status" value="1"/>
</dbReference>
<evidence type="ECO:0000256" key="14">
    <source>
        <dbReference type="ARBA" id="ARBA00044351"/>
    </source>
</evidence>
<dbReference type="InterPro" id="IPR052433">
    <property type="entry name" value="X-Pro_dipept-like"/>
</dbReference>